<evidence type="ECO:0000256" key="12">
    <source>
        <dbReference type="ARBA" id="ARBA00023136"/>
    </source>
</evidence>
<feature type="domain" description="PDZ" evidence="20">
    <location>
        <begin position="81"/>
        <end position="164"/>
    </location>
</feature>
<dbReference type="InterPro" id="IPR011993">
    <property type="entry name" value="PH-like_dom_sf"/>
</dbReference>
<proteinExistence type="inferred from homology"/>
<evidence type="ECO:0000256" key="5">
    <source>
        <dbReference type="ARBA" id="ARBA00022475"/>
    </source>
</evidence>
<sequence>MASGRRAPRTGLLELRSGAGSGAGGERWQRVLLTLAEDALTVSPADGESGPEPEPAQFNGAAEPGTAPPQLSEALLLQRRRVTVRKADAGGLGISIKGGRENKMPILISKIFKGLAADQTEALFVGDAILSVNGEDLSSATHDEAVQALKKTGKEVVLEVKYMKEVSPYFKNSAGGTSVGWDSPPASPLQRQPSSPGPQPRNLSEAKHISLKMAYVSRRCTPTDPEPRYLEIWAADGQDTLFLRAKDEASARSWAGAIQAQVSTFLPWVKDKLLALLTAAGTAGNQDIKQIGWLTEQLPSGGTAPTLALLTEKELLLYCSLPQTREALSRPARTAPLIATSYFPACTWNGRPCNLSVHIDKGFTLWAAEPGAARAVLLRQPFEKLQMSSDDGTSLLFLDFGGAEGEIQLDLHSCPKTMVFIIHSFLSAKVTRLGLLA</sequence>
<dbReference type="Pfam" id="PF18012">
    <property type="entry name" value="PH_17"/>
    <property type="match status" value="1"/>
</dbReference>
<comment type="subcellular location">
    <subcellularLocation>
        <location evidence="3">Cell junction</location>
    </subcellularLocation>
    <subcellularLocation>
        <location evidence="2">Cell membrane</location>
        <location evidence="2">Sarcolemma</location>
        <topology evidence="2">Peripheral membrane protein</topology>
        <orientation evidence="2">Cytoplasmic side</orientation>
    </subcellularLocation>
    <subcellularLocation>
        <location evidence="1">Cytoplasm</location>
        <location evidence="1">Cytoskeleton</location>
    </subcellularLocation>
</comment>
<evidence type="ECO:0000259" key="19">
    <source>
        <dbReference type="PROSITE" id="PS50003"/>
    </source>
</evidence>
<evidence type="ECO:0000256" key="11">
    <source>
        <dbReference type="ARBA" id="ARBA00022949"/>
    </source>
</evidence>
<dbReference type="InterPro" id="IPR055108">
    <property type="entry name" value="Syntrophin_4th"/>
</dbReference>
<organism evidence="21 22">
    <name type="scientific">Microtus ochrogaster</name>
    <name type="common">Prairie vole</name>
    <dbReference type="NCBI Taxonomy" id="79684"/>
    <lineage>
        <taxon>Eukaryota</taxon>
        <taxon>Metazoa</taxon>
        <taxon>Chordata</taxon>
        <taxon>Craniata</taxon>
        <taxon>Vertebrata</taxon>
        <taxon>Euteleostomi</taxon>
        <taxon>Mammalia</taxon>
        <taxon>Eutheria</taxon>
        <taxon>Euarchontoglires</taxon>
        <taxon>Glires</taxon>
        <taxon>Rodentia</taxon>
        <taxon>Myomorpha</taxon>
        <taxon>Muroidea</taxon>
        <taxon>Cricetidae</taxon>
        <taxon>Arvicolinae</taxon>
        <taxon>Microtus</taxon>
    </lineage>
</organism>
<dbReference type="Proteomes" id="UP000710432">
    <property type="component" value="Unassembled WGS sequence"/>
</dbReference>
<evidence type="ECO:0000259" key="20">
    <source>
        <dbReference type="PROSITE" id="PS50106"/>
    </source>
</evidence>
<name>A0A8J6GEW0_MICOH</name>
<reference evidence="21" key="1">
    <citation type="submission" date="2020-03" db="EMBL/GenBank/DDBJ databases">
        <title>Studies in the Genomics of Life Span.</title>
        <authorList>
            <person name="Glass D."/>
        </authorList>
    </citation>
    <scope>NUCLEOTIDE SEQUENCE</scope>
    <source>
        <strain evidence="21">LTLLF</strain>
        <tissue evidence="21">Muscle</tissue>
    </source>
</reference>
<dbReference type="GO" id="GO:0005198">
    <property type="term" value="F:structural molecule activity"/>
    <property type="evidence" value="ECO:0007669"/>
    <property type="project" value="InterPro"/>
</dbReference>
<evidence type="ECO:0000313" key="22">
    <source>
        <dbReference type="Proteomes" id="UP000710432"/>
    </source>
</evidence>
<evidence type="ECO:0000256" key="17">
    <source>
        <dbReference type="ARBA" id="ARBA00079295"/>
    </source>
</evidence>
<evidence type="ECO:0000256" key="6">
    <source>
        <dbReference type="ARBA" id="ARBA00022490"/>
    </source>
</evidence>
<dbReference type="GO" id="GO:0003779">
    <property type="term" value="F:actin binding"/>
    <property type="evidence" value="ECO:0007669"/>
    <property type="project" value="UniProtKB-KW"/>
</dbReference>
<evidence type="ECO:0000256" key="13">
    <source>
        <dbReference type="ARBA" id="ARBA00023203"/>
    </source>
</evidence>
<keyword evidence="13" id="KW-0009">Actin-binding</keyword>
<accession>A0A8J6GEW0</accession>
<dbReference type="CDD" id="cd01258">
    <property type="entry name" value="PHsplit_syntrophin"/>
    <property type="match status" value="1"/>
</dbReference>
<evidence type="ECO:0000256" key="18">
    <source>
        <dbReference type="SAM" id="MobiDB-lite"/>
    </source>
</evidence>
<keyword evidence="11" id="KW-0965">Cell junction</keyword>
<dbReference type="PANTHER" id="PTHR10554">
    <property type="entry name" value="SYNTROPHIN"/>
    <property type="match status" value="1"/>
</dbReference>
<dbReference type="Gene3D" id="2.30.29.30">
    <property type="entry name" value="Pleckstrin-homology domain (PH domain)/Phosphotyrosine-binding domain (PTB)"/>
    <property type="match status" value="2"/>
</dbReference>
<dbReference type="AlphaFoldDB" id="A0A8J6GEW0"/>
<dbReference type="EMBL" id="JAATJU010022913">
    <property type="protein sequence ID" value="KAH0509269.1"/>
    <property type="molecule type" value="Genomic_DNA"/>
</dbReference>
<dbReference type="InterPro" id="IPR001478">
    <property type="entry name" value="PDZ"/>
</dbReference>
<dbReference type="PROSITE" id="PS50106">
    <property type="entry name" value="PDZ"/>
    <property type="match status" value="1"/>
</dbReference>
<dbReference type="FunFam" id="2.30.29.30:FF:000329">
    <property type="entry name" value="alpha-1-syntrophin"/>
    <property type="match status" value="1"/>
</dbReference>
<dbReference type="InterPro" id="IPR041428">
    <property type="entry name" value="PHsplit_syntrophin"/>
</dbReference>
<keyword evidence="12" id="KW-0472">Membrane</keyword>
<dbReference type="GO" id="GO:0005516">
    <property type="term" value="F:calmodulin binding"/>
    <property type="evidence" value="ECO:0007669"/>
    <property type="project" value="UniProtKB-KW"/>
</dbReference>
<evidence type="ECO:0000256" key="4">
    <source>
        <dbReference type="ARBA" id="ARBA00010798"/>
    </source>
</evidence>
<dbReference type="Gene3D" id="2.30.42.10">
    <property type="match status" value="1"/>
</dbReference>
<evidence type="ECO:0000256" key="16">
    <source>
        <dbReference type="ARBA" id="ARBA00075436"/>
    </source>
</evidence>
<dbReference type="SUPFAM" id="SSF50156">
    <property type="entry name" value="PDZ domain-like"/>
    <property type="match status" value="1"/>
</dbReference>
<evidence type="ECO:0000256" key="2">
    <source>
        <dbReference type="ARBA" id="ARBA00004278"/>
    </source>
</evidence>
<dbReference type="PROSITE" id="PS50003">
    <property type="entry name" value="PH_DOMAIN"/>
    <property type="match status" value="1"/>
</dbReference>
<evidence type="ECO:0000256" key="9">
    <source>
        <dbReference type="ARBA" id="ARBA00022837"/>
    </source>
</evidence>
<evidence type="ECO:0000256" key="7">
    <source>
        <dbReference type="ARBA" id="ARBA00022553"/>
    </source>
</evidence>
<evidence type="ECO:0000256" key="10">
    <source>
        <dbReference type="ARBA" id="ARBA00022860"/>
    </source>
</evidence>
<protein>
    <recommendedName>
        <fullName evidence="15">Alpha-1-syntrophin</fullName>
    </recommendedName>
    <alternativeName>
        <fullName evidence="17">59 kDa dystrophin-associated protein A1 acidic component 1</fullName>
    </alternativeName>
    <alternativeName>
        <fullName evidence="16">Syntrophin-1</fullName>
    </alternativeName>
</protein>
<keyword evidence="14" id="KW-0206">Cytoskeleton</keyword>
<dbReference type="InterPro" id="IPR001849">
    <property type="entry name" value="PH_domain"/>
</dbReference>
<dbReference type="Pfam" id="PF23012">
    <property type="entry name" value="Syntrophin_4th"/>
    <property type="match status" value="1"/>
</dbReference>
<dbReference type="SMART" id="SM00228">
    <property type="entry name" value="PDZ"/>
    <property type="match status" value="1"/>
</dbReference>
<keyword evidence="7" id="KW-0597">Phosphoprotein</keyword>
<keyword evidence="6" id="KW-0963">Cytoplasm</keyword>
<dbReference type="Pfam" id="PF00595">
    <property type="entry name" value="PDZ"/>
    <property type="match status" value="1"/>
</dbReference>
<dbReference type="CDD" id="cd06801">
    <property type="entry name" value="PDZ_syntrophin-like"/>
    <property type="match status" value="1"/>
</dbReference>
<keyword evidence="9" id="KW-0106">Calcium</keyword>
<dbReference type="GO" id="GO:0070161">
    <property type="term" value="C:anchoring junction"/>
    <property type="evidence" value="ECO:0007669"/>
    <property type="project" value="UniProtKB-SubCell"/>
</dbReference>
<comment type="similarity">
    <text evidence="4">Belongs to the syntrophin family.</text>
</comment>
<dbReference type="GO" id="GO:0016010">
    <property type="term" value="C:dystrophin-associated glycoprotein complex"/>
    <property type="evidence" value="ECO:0007669"/>
    <property type="project" value="TreeGrafter"/>
</dbReference>
<dbReference type="PANTHER" id="PTHR10554:SF6">
    <property type="entry name" value="ALPHA-1-SYNTROPHIN"/>
    <property type="match status" value="1"/>
</dbReference>
<dbReference type="GO" id="GO:0005856">
    <property type="term" value="C:cytoskeleton"/>
    <property type="evidence" value="ECO:0007669"/>
    <property type="project" value="UniProtKB-SubCell"/>
</dbReference>
<dbReference type="FunFam" id="2.30.42.10:FF:000052">
    <property type="entry name" value="Syntrophin beta 1"/>
    <property type="match status" value="1"/>
</dbReference>
<feature type="region of interest" description="Disordered" evidence="18">
    <location>
        <begin position="177"/>
        <end position="203"/>
    </location>
</feature>
<evidence type="ECO:0000256" key="14">
    <source>
        <dbReference type="ARBA" id="ARBA00023212"/>
    </source>
</evidence>
<keyword evidence="10" id="KW-0112">Calmodulin-binding</keyword>
<evidence type="ECO:0000256" key="15">
    <source>
        <dbReference type="ARBA" id="ARBA00069046"/>
    </source>
</evidence>
<dbReference type="GO" id="GO:0042383">
    <property type="term" value="C:sarcolemma"/>
    <property type="evidence" value="ECO:0007669"/>
    <property type="project" value="UniProtKB-SubCell"/>
</dbReference>
<evidence type="ECO:0000256" key="3">
    <source>
        <dbReference type="ARBA" id="ARBA00004282"/>
    </source>
</evidence>
<feature type="region of interest" description="Disordered" evidence="18">
    <location>
        <begin position="1"/>
        <end position="25"/>
    </location>
</feature>
<dbReference type="InterPro" id="IPR036034">
    <property type="entry name" value="PDZ_sf"/>
</dbReference>
<keyword evidence="8" id="KW-0677">Repeat</keyword>
<dbReference type="SUPFAM" id="SSF50729">
    <property type="entry name" value="PH domain-like"/>
    <property type="match status" value="1"/>
</dbReference>
<comment type="caution">
    <text evidence="21">The sequence shown here is derived from an EMBL/GenBank/DDBJ whole genome shotgun (WGS) entry which is preliminary data.</text>
</comment>
<dbReference type="InterPro" id="IPR015482">
    <property type="entry name" value="Syntrophin"/>
</dbReference>
<evidence type="ECO:0000313" key="21">
    <source>
        <dbReference type="EMBL" id="KAH0509269.1"/>
    </source>
</evidence>
<evidence type="ECO:0000256" key="1">
    <source>
        <dbReference type="ARBA" id="ARBA00004245"/>
    </source>
</evidence>
<dbReference type="SMART" id="SM00233">
    <property type="entry name" value="PH"/>
    <property type="match status" value="1"/>
</dbReference>
<gene>
    <name evidence="21" type="ORF">LTLLF_159305</name>
</gene>
<feature type="region of interest" description="Disordered" evidence="18">
    <location>
        <begin position="41"/>
        <end position="68"/>
    </location>
</feature>
<feature type="domain" description="PH" evidence="19">
    <location>
        <begin position="6"/>
        <end position="263"/>
    </location>
</feature>
<keyword evidence="5" id="KW-1003">Cell membrane</keyword>
<evidence type="ECO:0000256" key="8">
    <source>
        <dbReference type="ARBA" id="ARBA00022737"/>
    </source>
</evidence>
<dbReference type="GO" id="GO:0031594">
    <property type="term" value="C:neuromuscular junction"/>
    <property type="evidence" value="ECO:0007669"/>
    <property type="project" value="TreeGrafter"/>
</dbReference>